<feature type="compositionally biased region" description="Basic and acidic residues" evidence="2">
    <location>
        <begin position="95"/>
        <end position="104"/>
    </location>
</feature>
<name>A0A6L8LSS6_9VIBR</name>
<evidence type="ECO:0000256" key="2">
    <source>
        <dbReference type="SAM" id="MobiDB-lite"/>
    </source>
</evidence>
<keyword evidence="4" id="KW-1185">Reference proteome</keyword>
<evidence type="ECO:0000313" key="3">
    <source>
        <dbReference type="EMBL" id="MYM58563.1"/>
    </source>
</evidence>
<organism evidence="3 4">
    <name type="scientific">Vibrio tetraodonis subsp. pristinus</name>
    <dbReference type="NCBI Taxonomy" id="2695891"/>
    <lineage>
        <taxon>Bacteria</taxon>
        <taxon>Pseudomonadati</taxon>
        <taxon>Pseudomonadota</taxon>
        <taxon>Gammaproteobacteria</taxon>
        <taxon>Vibrionales</taxon>
        <taxon>Vibrionaceae</taxon>
        <taxon>Vibrio</taxon>
    </lineage>
</organism>
<dbReference type="Proteomes" id="UP000478571">
    <property type="component" value="Unassembled WGS sequence"/>
</dbReference>
<proteinExistence type="predicted"/>
<gene>
    <name evidence="3" type="ORF">GTG28_04935</name>
</gene>
<feature type="coiled-coil region" evidence="1">
    <location>
        <begin position="11"/>
        <end position="41"/>
    </location>
</feature>
<evidence type="ECO:0000313" key="4">
    <source>
        <dbReference type="Proteomes" id="UP000478571"/>
    </source>
</evidence>
<feature type="region of interest" description="Disordered" evidence="2">
    <location>
        <begin position="94"/>
        <end position="115"/>
    </location>
</feature>
<protein>
    <submittedName>
        <fullName evidence="3">Uncharacterized protein</fullName>
    </submittedName>
</protein>
<feature type="compositionally biased region" description="Basic residues" evidence="2">
    <location>
        <begin position="106"/>
        <end position="115"/>
    </location>
</feature>
<evidence type="ECO:0000256" key="1">
    <source>
        <dbReference type="SAM" id="Coils"/>
    </source>
</evidence>
<comment type="caution">
    <text evidence="3">The sequence shown here is derived from an EMBL/GenBank/DDBJ whole genome shotgun (WGS) entry which is preliminary data.</text>
</comment>
<keyword evidence="1" id="KW-0175">Coiled coil</keyword>
<dbReference type="RefSeq" id="WP_160927511.1">
    <property type="nucleotide sequence ID" value="NZ_WWEU01000001.1"/>
</dbReference>
<dbReference type="EMBL" id="WWEU01000001">
    <property type="protein sequence ID" value="MYM58563.1"/>
    <property type="molecule type" value="Genomic_DNA"/>
</dbReference>
<dbReference type="AlphaFoldDB" id="A0A6L8LSS6"/>
<accession>A0A6L8LSS6</accession>
<reference evidence="3 4" key="1">
    <citation type="submission" date="2020-01" db="EMBL/GenBank/DDBJ databases">
        <title>Draft Genome Sequence of Vibrio sp. strain OCN044, Isolated from a Healthy Coral at Palmyra Atoll.</title>
        <authorList>
            <person name="Videau P."/>
            <person name="Loughran R."/>
            <person name="Esquivel A."/>
            <person name="Deadmond M."/>
            <person name="Paddock B.E."/>
            <person name="Saw J.H."/>
            <person name="Ushijima B."/>
        </authorList>
    </citation>
    <scope>NUCLEOTIDE SEQUENCE [LARGE SCALE GENOMIC DNA]</scope>
    <source>
        <strain evidence="3 4">OCN044</strain>
    </source>
</reference>
<sequence length="115" mass="13096">MDAFEDMKAVMNALNDRRGALTEQIQEFESLQGEIQELMGRANHDPDAREKLNKLNQMFPEGMSSPQKEIMKKVTQIEDGFKALQQGFMALGETEASKPDDQPTVRKVKGMKKYM</sequence>